<name>A0A7X8SP17_9BACT</name>
<sequence length="73" mass="8517">MIIKITPKISVGEIQLGKTRQEVITSIGKPDYFNEYTNQDFYNDLGIILFYSKANKLAQVVFLKLMQNEFHLF</sequence>
<dbReference type="Proteomes" id="UP000585050">
    <property type="component" value="Unassembled WGS sequence"/>
</dbReference>
<reference evidence="1 2" key="1">
    <citation type="submission" date="2020-04" db="EMBL/GenBank/DDBJ databases">
        <title>Flammeovirga sp. SR4, a novel species isolated from seawater.</title>
        <authorList>
            <person name="Wang X."/>
        </authorList>
    </citation>
    <scope>NUCLEOTIDE SEQUENCE [LARGE SCALE GENOMIC DNA]</scope>
    <source>
        <strain evidence="1 2">SR4</strain>
    </source>
</reference>
<organism evidence="1 2">
    <name type="scientific">Flammeovirga agarivorans</name>
    <dbReference type="NCBI Taxonomy" id="2726742"/>
    <lineage>
        <taxon>Bacteria</taxon>
        <taxon>Pseudomonadati</taxon>
        <taxon>Bacteroidota</taxon>
        <taxon>Cytophagia</taxon>
        <taxon>Cytophagales</taxon>
        <taxon>Flammeovirgaceae</taxon>
        <taxon>Flammeovirga</taxon>
    </lineage>
</organism>
<dbReference type="AlphaFoldDB" id="A0A7X8SP17"/>
<keyword evidence="2" id="KW-1185">Reference proteome</keyword>
<feature type="non-terminal residue" evidence="1">
    <location>
        <position position="73"/>
    </location>
</feature>
<comment type="caution">
    <text evidence="1">The sequence shown here is derived from an EMBL/GenBank/DDBJ whole genome shotgun (WGS) entry which is preliminary data.</text>
</comment>
<dbReference type="EMBL" id="JABAIL010000007">
    <property type="protein sequence ID" value="NLR93761.1"/>
    <property type="molecule type" value="Genomic_DNA"/>
</dbReference>
<evidence type="ECO:0000313" key="1">
    <source>
        <dbReference type="EMBL" id="NLR93761.1"/>
    </source>
</evidence>
<evidence type="ECO:0000313" key="2">
    <source>
        <dbReference type="Proteomes" id="UP000585050"/>
    </source>
</evidence>
<protein>
    <submittedName>
        <fullName evidence="1">Uncharacterized protein</fullName>
    </submittedName>
</protein>
<gene>
    <name evidence="1" type="ORF">HGP29_21350</name>
</gene>
<accession>A0A7X8SP17</accession>
<proteinExistence type="predicted"/>
<dbReference type="RefSeq" id="WP_168884468.1">
    <property type="nucleotide sequence ID" value="NZ_JABAIL010000007.1"/>
</dbReference>